<reference evidence="11 12" key="1">
    <citation type="submission" date="2018-04" db="EMBL/GenBank/DDBJ databases">
        <title>Genomic Encyclopedia of Type Strains, Phase IV (KMG-IV): sequencing the most valuable type-strain genomes for metagenomic binning, comparative biology and taxonomic classification.</title>
        <authorList>
            <person name="Goeker M."/>
        </authorList>
    </citation>
    <scope>NUCLEOTIDE SEQUENCE [LARGE SCALE GENOMIC DNA]</scope>
    <source>
        <strain evidence="11 12">DSM 26588</strain>
    </source>
</reference>
<evidence type="ECO:0000256" key="7">
    <source>
        <dbReference type="ARBA" id="ARBA00023268"/>
    </source>
</evidence>
<dbReference type="GeneID" id="93228140"/>
<dbReference type="InterPro" id="IPR012904">
    <property type="entry name" value="OGG_N"/>
</dbReference>
<dbReference type="InterPro" id="IPR052054">
    <property type="entry name" value="Oxidative_DNA_repair_enzyme"/>
</dbReference>
<comment type="similarity">
    <text evidence="1">Belongs to the type-1 OGG1 family.</text>
</comment>
<keyword evidence="7" id="KW-0511">Multifunctional enzyme</keyword>
<evidence type="ECO:0000256" key="8">
    <source>
        <dbReference type="ARBA" id="ARBA00023295"/>
    </source>
</evidence>
<gene>
    <name evidence="11" type="ORF">C7373_101122</name>
</gene>
<evidence type="ECO:0000256" key="2">
    <source>
        <dbReference type="ARBA" id="ARBA00012720"/>
    </source>
</evidence>
<dbReference type="SUPFAM" id="SSF48150">
    <property type="entry name" value="DNA-glycosylase"/>
    <property type="match status" value="1"/>
</dbReference>
<organism evidence="11 12">
    <name type="scientific">Intestinimonas butyriciproducens</name>
    <dbReference type="NCBI Taxonomy" id="1297617"/>
    <lineage>
        <taxon>Bacteria</taxon>
        <taxon>Bacillati</taxon>
        <taxon>Bacillota</taxon>
        <taxon>Clostridia</taxon>
        <taxon>Eubacteriales</taxon>
        <taxon>Intestinimonas</taxon>
    </lineage>
</organism>
<evidence type="ECO:0000256" key="3">
    <source>
        <dbReference type="ARBA" id="ARBA00022763"/>
    </source>
</evidence>
<dbReference type="AlphaFoldDB" id="A0A2U1CFB9"/>
<dbReference type="EMBL" id="QEKK01000001">
    <property type="protein sequence ID" value="PVY59608.1"/>
    <property type="molecule type" value="Genomic_DNA"/>
</dbReference>
<keyword evidence="4" id="KW-0378">Hydrolase</keyword>
<dbReference type="Pfam" id="PF00730">
    <property type="entry name" value="HhH-GPD"/>
    <property type="match status" value="1"/>
</dbReference>
<name>A0A2U1CFB9_9FIRM</name>
<dbReference type="InterPro" id="IPR003265">
    <property type="entry name" value="HhH-GPD_domain"/>
</dbReference>
<dbReference type="InterPro" id="IPR023170">
    <property type="entry name" value="HhH_base_excis_C"/>
</dbReference>
<evidence type="ECO:0000256" key="1">
    <source>
        <dbReference type="ARBA" id="ARBA00010679"/>
    </source>
</evidence>
<comment type="catalytic activity">
    <reaction evidence="9">
        <text>2'-deoxyribonucleotide-(2'-deoxyribose 5'-phosphate)-2'-deoxyribonucleotide-DNA = a 3'-end 2'-deoxyribonucleotide-(2,3-dehydro-2,3-deoxyribose 5'-phosphate)-DNA + a 5'-end 5'-phospho-2'-deoxyribonucleoside-DNA + H(+)</text>
        <dbReference type="Rhea" id="RHEA:66592"/>
        <dbReference type="Rhea" id="RHEA-COMP:13180"/>
        <dbReference type="Rhea" id="RHEA-COMP:16897"/>
        <dbReference type="Rhea" id="RHEA-COMP:17067"/>
        <dbReference type="ChEBI" id="CHEBI:15378"/>
        <dbReference type="ChEBI" id="CHEBI:136412"/>
        <dbReference type="ChEBI" id="CHEBI:157695"/>
        <dbReference type="ChEBI" id="CHEBI:167181"/>
        <dbReference type="EC" id="4.2.99.18"/>
    </reaction>
</comment>
<dbReference type="PANTHER" id="PTHR10242:SF2">
    <property type="entry name" value="N-GLYCOSYLASE_DNA LYASE"/>
    <property type="match status" value="1"/>
</dbReference>
<sequence>MEKCLLISNHCNLRQIAESGQCFRWKATDHPSFPSGAYIVCDGADQALLGQVDGGVELWREDNKLNRWRHYLDAGTDYGAIIRSIPAEDHYLRAAAESAAGLRILNADLWEIMVSFIISQNNNIPRIKKTIAAMCKKLGEAREGVYGTYHTFPTPAALVNLQALQGLGLGYRDKYIARLAQNVCYGKIDLAAIQQMPTEAAHTYLKSIFGIGEKVSNCILLFGLGRKEAFPVDTWIKKIIAREYAGKFPVELYPQTAGVIQQYMFYAERSRK</sequence>
<accession>A0A2U1CFB9</accession>
<dbReference type="GO" id="GO:0006284">
    <property type="term" value="P:base-excision repair"/>
    <property type="evidence" value="ECO:0007669"/>
    <property type="project" value="InterPro"/>
</dbReference>
<keyword evidence="3" id="KW-0227">DNA damage</keyword>
<dbReference type="InterPro" id="IPR011257">
    <property type="entry name" value="DNA_glycosylase"/>
</dbReference>
<comment type="caution">
    <text evidence="11">The sequence shown here is derived from an EMBL/GenBank/DDBJ whole genome shotgun (WGS) entry which is preliminary data.</text>
</comment>
<dbReference type="Gene3D" id="1.10.340.30">
    <property type="entry name" value="Hypothetical protein, domain 2"/>
    <property type="match status" value="1"/>
</dbReference>
<dbReference type="SMART" id="SM00478">
    <property type="entry name" value="ENDO3c"/>
    <property type="match status" value="1"/>
</dbReference>
<keyword evidence="6 11" id="KW-0456">Lyase</keyword>
<evidence type="ECO:0000256" key="9">
    <source>
        <dbReference type="ARBA" id="ARBA00044632"/>
    </source>
</evidence>
<dbReference type="RefSeq" id="WP_116721372.1">
    <property type="nucleotide sequence ID" value="NZ_CP011524.1"/>
</dbReference>
<evidence type="ECO:0000256" key="4">
    <source>
        <dbReference type="ARBA" id="ARBA00022801"/>
    </source>
</evidence>
<dbReference type="SUPFAM" id="SSF55945">
    <property type="entry name" value="TATA-box binding protein-like"/>
    <property type="match status" value="1"/>
</dbReference>
<dbReference type="GO" id="GO:0140078">
    <property type="term" value="F:class I DNA-(apurinic or apyrimidinic site) endonuclease activity"/>
    <property type="evidence" value="ECO:0007669"/>
    <property type="project" value="UniProtKB-EC"/>
</dbReference>
<dbReference type="OrthoDB" id="9798522at2"/>
<keyword evidence="5" id="KW-0234">DNA repair</keyword>
<dbReference type="GO" id="GO:0006289">
    <property type="term" value="P:nucleotide-excision repair"/>
    <property type="evidence" value="ECO:0007669"/>
    <property type="project" value="InterPro"/>
</dbReference>
<evidence type="ECO:0000256" key="6">
    <source>
        <dbReference type="ARBA" id="ARBA00023239"/>
    </source>
</evidence>
<dbReference type="GO" id="GO:0008534">
    <property type="term" value="F:oxidized purine nucleobase lesion DNA N-glycosylase activity"/>
    <property type="evidence" value="ECO:0007669"/>
    <property type="project" value="InterPro"/>
</dbReference>
<dbReference type="GO" id="GO:0003684">
    <property type="term" value="F:damaged DNA binding"/>
    <property type="evidence" value="ECO:0007669"/>
    <property type="project" value="InterPro"/>
</dbReference>
<evidence type="ECO:0000256" key="5">
    <source>
        <dbReference type="ARBA" id="ARBA00023204"/>
    </source>
</evidence>
<evidence type="ECO:0000313" key="12">
    <source>
        <dbReference type="Proteomes" id="UP000245778"/>
    </source>
</evidence>
<dbReference type="Proteomes" id="UP000245778">
    <property type="component" value="Unassembled WGS sequence"/>
</dbReference>
<dbReference type="Gene3D" id="3.30.310.260">
    <property type="match status" value="1"/>
</dbReference>
<evidence type="ECO:0000259" key="10">
    <source>
        <dbReference type="SMART" id="SM00478"/>
    </source>
</evidence>
<dbReference type="PANTHER" id="PTHR10242">
    <property type="entry name" value="8-OXOGUANINE DNA GLYCOSYLASE"/>
    <property type="match status" value="1"/>
</dbReference>
<dbReference type="Gene3D" id="1.10.1670.10">
    <property type="entry name" value="Helix-hairpin-Helix base-excision DNA repair enzymes (C-terminal)"/>
    <property type="match status" value="1"/>
</dbReference>
<protein>
    <recommendedName>
        <fullName evidence="2">DNA-(apurinic or apyrimidinic site) lyase</fullName>
        <ecNumber evidence="2">4.2.99.18</ecNumber>
    </recommendedName>
</protein>
<dbReference type="Pfam" id="PF07934">
    <property type="entry name" value="OGG_N"/>
    <property type="match status" value="1"/>
</dbReference>
<evidence type="ECO:0000313" key="11">
    <source>
        <dbReference type="EMBL" id="PVY59608.1"/>
    </source>
</evidence>
<dbReference type="EC" id="4.2.99.18" evidence="2"/>
<keyword evidence="8" id="KW-0326">Glycosidase</keyword>
<proteinExistence type="inferred from homology"/>
<feature type="domain" description="HhH-GPD" evidence="10">
    <location>
        <begin position="118"/>
        <end position="269"/>
    </location>
</feature>
<dbReference type="CDD" id="cd00056">
    <property type="entry name" value="ENDO3c"/>
    <property type="match status" value="1"/>
</dbReference>